<dbReference type="Proteomes" id="UP000304148">
    <property type="component" value="Chromosome"/>
</dbReference>
<accession>A0A383R6C2</accession>
<organism evidence="1 2">
    <name type="scientific">Paenibacillus alvei</name>
    <name type="common">Bacillus alvei</name>
    <dbReference type="NCBI Taxonomy" id="44250"/>
    <lineage>
        <taxon>Bacteria</taxon>
        <taxon>Bacillati</taxon>
        <taxon>Bacillota</taxon>
        <taxon>Bacilli</taxon>
        <taxon>Bacillales</taxon>
        <taxon>Paenibacillaceae</taxon>
        <taxon>Paenibacillus</taxon>
    </lineage>
</organism>
<dbReference type="RefSeq" id="WP_138184642.1">
    <property type="nucleotide sequence ID" value="NZ_LS992241.1"/>
</dbReference>
<dbReference type="AlphaFoldDB" id="A0A383R6C2"/>
<evidence type="ECO:0000313" key="1">
    <source>
        <dbReference type="EMBL" id="SYX82211.1"/>
    </source>
</evidence>
<proteinExistence type="predicted"/>
<dbReference type="EMBL" id="LS992241">
    <property type="protein sequence ID" value="SYX82211.1"/>
    <property type="molecule type" value="Genomic_DNA"/>
</dbReference>
<gene>
    <name evidence="1" type="ORF">PBLR_10631</name>
</gene>
<reference evidence="2" key="1">
    <citation type="submission" date="2018-08" db="EMBL/GenBank/DDBJ databases">
        <authorList>
            <person name="Chevrot R."/>
        </authorList>
    </citation>
    <scope>NUCLEOTIDE SEQUENCE [LARGE SCALE GENOMIC DNA]</scope>
</reference>
<name>A0A383R6C2_PAEAL</name>
<evidence type="ECO:0000313" key="2">
    <source>
        <dbReference type="Proteomes" id="UP000304148"/>
    </source>
</evidence>
<sequence>MRPRRFRGGIVWMVVLFMLLIWPSIQVYNLLSPKAEASDPLKMLYEVAQFQTNLLKGSLQEAARYDSTEPLQKLKLVAYSAAFAHERLVRAVGKKQLPELPSLNKVVETITLMQINGDRPLTVSEKEMISLSAEAMTRLYDSYALVYNSSGGWVASKREELVSADKDLKGVLESYFTPK</sequence>
<protein>
    <submittedName>
        <fullName evidence="1">S-adenosylmethionine decarboxylase</fullName>
    </submittedName>
</protein>